<feature type="signal peptide" evidence="1">
    <location>
        <begin position="1"/>
        <end position="19"/>
    </location>
</feature>
<name>A0ABW5LRH4_9FLAO</name>
<evidence type="ECO:0000256" key="1">
    <source>
        <dbReference type="SAM" id="SignalP"/>
    </source>
</evidence>
<keyword evidence="3" id="KW-1185">Reference proteome</keyword>
<gene>
    <name evidence="2" type="ORF">ACFSRZ_06285</name>
</gene>
<dbReference type="Proteomes" id="UP001597508">
    <property type="component" value="Unassembled WGS sequence"/>
</dbReference>
<reference evidence="3" key="1">
    <citation type="journal article" date="2019" name="Int. J. Syst. Evol. Microbiol.">
        <title>The Global Catalogue of Microorganisms (GCM) 10K type strain sequencing project: providing services to taxonomists for standard genome sequencing and annotation.</title>
        <authorList>
            <consortium name="The Broad Institute Genomics Platform"/>
            <consortium name="The Broad Institute Genome Sequencing Center for Infectious Disease"/>
            <person name="Wu L."/>
            <person name="Ma J."/>
        </authorList>
    </citation>
    <scope>NUCLEOTIDE SEQUENCE [LARGE SCALE GENOMIC DNA]</scope>
    <source>
        <strain evidence="3">KCTC 52127</strain>
    </source>
</reference>
<sequence length="172" mass="19821">MKKVFTLMLFLLVCFSMQAQFIGRGVDPRLTSRQRPTNDKLPEFNVLKAVGLVTYDYERVIKKSGVKKNSETAKKVKSIITKFNRDLNGIKRINSFTMNSMKTTVEATQKKAVNSGDFSKISQVKKDMDAAFKPIIEAIKKKDEELDASLEKVLSKKQYKKWIKYKTKKKKK</sequence>
<organism evidence="2 3">
    <name type="scientific">Pseudotenacibaculum haliotis</name>
    <dbReference type="NCBI Taxonomy" id="1862138"/>
    <lineage>
        <taxon>Bacteria</taxon>
        <taxon>Pseudomonadati</taxon>
        <taxon>Bacteroidota</taxon>
        <taxon>Flavobacteriia</taxon>
        <taxon>Flavobacteriales</taxon>
        <taxon>Flavobacteriaceae</taxon>
        <taxon>Pseudotenacibaculum</taxon>
    </lineage>
</organism>
<evidence type="ECO:0000313" key="2">
    <source>
        <dbReference type="EMBL" id="MFD2566972.1"/>
    </source>
</evidence>
<accession>A0ABW5LRH4</accession>
<comment type="caution">
    <text evidence="2">The sequence shown here is derived from an EMBL/GenBank/DDBJ whole genome shotgun (WGS) entry which is preliminary data.</text>
</comment>
<dbReference type="RefSeq" id="WP_379665682.1">
    <property type="nucleotide sequence ID" value="NZ_JBHULH010000003.1"/>
</dbReference>
<feature type="chain" id="PRO_5045733530" description="DUF4142 domain-containing protein" evidence="1">
    <location>
        <begin position="20"/>
        <end position="172"/>
    </location>
</feature>
<keyword evidence="1" id="KW-0732">Signal</keyword>
<evidence type="ECO:0008006" key="4">
    <source>
        <dbReference type="Google" id="ProtNLM"/>
    </source>
</evidence>
<evidence type="ECO:0000313" key="3">
    <source>
        <dbReference type="Proteomes" id="UP001597508"/>
    </source>
</evidence>
<proteinExistence type="predicted"/>
<protein>
    <recommendedName>
        <fullName evidence="4">DUF4142 domain-containing protein</fullName>
    </recommendedName>
</protein>
<dbReference type="EMBL" id="JBHULH010000003">
    <property type="protein sequence ID" value="MFD2566972.1"/>
    <property type="molecule type" value="Genomic_DNA"/>
</dbReference>